<organism evidence="18 19">
    <name type="scientific">Aquabacterium lacunae</name>
    <dbReference type="NCBI Taxonomy" id="2528630"/>
    <lineage>
        <taxon>Bacteria</taxon>
        <taxon>Pseudomonadati</taxon>
        <taxon>Pseudomonadota</taxon>
        <taxon>Betaproteobacteria</taxon>
        <taxon>Burkholderiales</taxon>
        <taxon>Aquabacterium</taxon>
    </lineage>
</organism>
<reference evidence="18 19" key="1">
    <citation type="submission" date="2019-02" db="EMBL/GenBank/DDBJ databases">
        <title>Aquabacterium sp. strain KMB7.</title>
        <authorList>
            <person name="Chen W.-M."/>
        </authorList>
    </citation>
    <scope>NUCLEOTIDE SEQUENCE [LARGE SCALE GENOMIC DNA]</scope>
    <source>
        <strain evidence="18 19">KMB7</strain>
    </source>
</reference>
<keyword evidence="8" id="KW-0406">Ion transport</keyword>
<comment type="caution">
    <text evidence="18">The sequence shown here is derived from an EMBL/GenBank/DDBJ whole genome shotgun (WGS) entry which is preliminary data.</text>
</comment>
<dbReference type="SUPFAM" id="SSF56935">
    <property type="entry name" value="Porins"/>
    <property type="match status" value="1"/>
</dbReference>
<dbReference type="InterPro" id="IPR039426">
    <property type="entry name" value="TonB-dep_rcpt-like"/>
</dbReference>
<gene>
    <name evidence="18" type="ORF">EYS42_03505</name>
</gene>
<feature type="signal peptide" evidence="15">
    <location>
        <begin position="1"/>
        <end position="29"/>
    </location>
</feature>
<evidence type="ECO:0000256" key="3">
    <source>
        <dbReference type="ARBA" id="ARBA00022448"/>
    </source>
</evidence>
<keyword evidence="4 13" id="KW-1134">Transmembrane beta strand</keyword>
<keyword evidence="12 13" id="KW-0998">Cell outer membrane</keyword>
<keyword evidence="3 13" id="KW-0813">Transport</keyword>
<dbReference type="InterPro" id="IPR037066">
    <property type="entry name" value="Plug_dom_sf"/>
</dbReference>
<evidence type="ECO:0000256" key="7">
    <source>
        <dbReference type="ARBA" id="ARBA00023004"/>
    </source>
</evidence>
<keyword evidence="5" id="KW-0410">Iron transport</keyword>
<keyword evidence="10 13" id="KW-0472">Membrane</keyword>
<evidence type="ECO:0000256" key="10">
    <source>
        <dbReference type="ARBA" id="ARBA00023136"/>
    </source>
</evidence>
<keyword evidence="9 14" id="KW-0798">TonB box</keyword>
<evidence type="ECO:0000256" key="6">
    <source>
        <dbReference type="ARBA" id="ARBA00022692"/>
    </source>
</evidence>
<dbReference type="PANTHER" id="PTHR32552">
    <property type="entry name" value="FERRICHROME IRON RECEPTOR-RELATED"/>
    <property type="match status" value="1"/>
</dbReference>
<feature type="domain" description="TonB-dependent receptor-like beta-barrel" evidence="16">
    <location>
        <begin position="247"/>
        <end position="669"/>
    </location>
</feature>
<evidence type="ECO:0000256" key="1">
    <source>
        <dbReference type="ARBA" id="ARBA00004571"/>
    </source>
</evidence>
<evidence type="ECO:0000259" key="16">
    <source>
        <dbReference type="Pfam" id="PF00593"/>
    </source>
</evidence>
<keyword evidence="15" id="KW-0732">Signal</keyword>
<evidence type="ECO:0000313" key="19">
    <source>
        <dbReference type="Proteomes" id="UP000292120"/>
    </source>
</evidence>
<keyword evidence="11 18" id="KW-0675">Receptor</keyword>
<evidence type="ECO:0000256" key="13">
    <source>
        <dbReference type="PROSITE-ProRule" id="PRU01360"/>
    </source>
</evidence>
<feature type="domain" description="TonB-dependent receptor plug" evidence="17">
    <location>
        <begin position="54"/>
        <end position="164"/>
    </location>
</feature>
<evidence type="ECO:0000256" key="9">
    <source>
        <dbReference type="ARBA" id="ARBA00023077"/>
    </source>
</evidence>
<evidence type="ECO:0000313" key="18">
    <source>
        <dbReference type="EMBL" id="TBO34486.1"/>
    </source>
</evidence>
<evidence type="ECO:0000256" key="2">
    <source>
        <dbReference type="ARBA" id="ARBA00009810"/>
    </source>
</evidence>
<comment type="similarity">
    <text evidence="2 13 14">Belongs to the TonB-dependent receptor family.</text>
</comment>
<name>A0A4V2JG24_9BURK</name>
<proteinExistence type="inferred from homology"/>
<dbReference type="PANTHER" id="PTHR32552:SF81">
    <property type="entry name" value="TONB-DEPENDENT OUTER MEMBRANE RECEPTOR"/>
    <property type="match status" value="1"/>
</dbReference>
<evidence type="ECO:0000256" key="14">
    <source>
        <dbReference type="RuleBase" id="RU003357"/>
    </source>
</evidence>
<dbReference type="Gene3D" id="2.40.170.20">
    <property type="entry name" value="TonB-dependent receptor, beta-barrel domain"/>
    <property type="match status" value="1"/>
</dbReference>
<dbReference type="Gene3D" id="2.170.130.10">
    <property type="entry name" value="TonB-dependent receptor, plug domain"/>
    <property type="match status" value="1"/>
</dbReference>
<dbReference type="InterPro" id="IPR000531">
    <property type="entry name" value="Beta-barrel_TonB"/>
</dbReference>
<protein>
    <submittedName>
        <fullName evidence="18">TonB-dependent receptor</fullName>
    </submittedName>
</protein>
<dbReference type="AlphaFoldDB" id="A0A4V2JG24"/>
<dbReference type="InterPro" id="IPR012910">
    <property type="entry name" value="Plug_dom"/>
</dbReference>
<dbReference type="GO" id="GO:0006826">
    <property type="term" value="P:iron ion transport"/>
    <property type="evidence" value="ECO:0007669"/>
    <property type="project" value="UniProtKB-KW"/>
</dbReference>
<keyword evidence="19" id="KW-1185">Reference proteome</keyword>
<comment type="subcellular location">
    <subcellularLocation>
        <location evidence="1 13">Cell outer membrane</location>
        <topology evidence="1 13">Multi-pass membrane protein</topology>
    </subcellularLocation>
</comment>
<dbReference type="Pfam" id="PF00593">
    <property type="entry name" value="TonB_dep_Rec_b-barrel"/>
    <property type="match status" value="1"/>
</dbReference>
<evidence type="ECO:0000256" key="11">
    <source>
        <dbReference type="ARBA" id="ARBA00023170"/>
    </source>
</evidence>
<evidence type="ECO:0000256" key="5">
    <source>
        <dbReference type="ARBA" id="ARBA00022496"/>
    </source>
</evidence>
<sequence length="706" mass="76373">MPQRPPFHRHMLATSLALALGVSPFMAQADEALPDAQGLQDVVVSASRQAQRSFDAPASVQSVQRAAIEAAGPRVNLSEVMNRVPGITVLNRQNYAQDLQLSIRGSGARAPFGIRGARLIVDGIPATMPDGQGQASTISLPSAERIEVLRGPLAQLYGNSAGGVLQVFTAAGPKRPEITATYDAGPQRMHRVGLQAGGQQDGLNYLIDLSQFETDGWRQNSAAERKQLNARLRWQASEQTRVTVVANAFDQPESGDPLGLTRAQVQQNPRQAVANSTLYKAGKEVAQNQLGVVVDHKIDGQSEWMTRVYAGERDLGNRLSTPLSAQTSATAAGGMVDLDRVYSGLGLQYSRRTALSVGQVRWLVGLDHERMREHRLGYINNLGVQGTLKRDEQDAVTQSGLFTQADWAINEDWSALAGVRANEVRFKVEDAYIRPGNPDDSGQVSFHATNPLVGITRHLGVHTNVYANIGRGFETPTLTEIAYKAGGSGPNLALKASPSTHSELGIKSQWAPGQRIDAALFHIDTRREIVVASNTGGRAIYANAGQTRRVGAELSHTAQWSPEWRTHLALTALRAEFAEAYKNSSGATVAAGNRIPGVANRNLFAELVWQPRFYKGFTGGLELVHRGSIAVDDVNSDRAEAATLLNLSLRWEQTVGAWKLRESVRVDNLEDRATIGSVIANDANSRFFEPAPGRQWGVGLSATLAF</sequence>
<evidence type="ECO:0000256" key="4">
    <source>
        <dbReference type="ARBA" id="ARBA00022452"/>
    </source>
</evidence>
<evidence type="ECO:0000256" key="15">
    <source>
        <dbReference type="SAM" id="SignalP"/>
    </source>
</evidence>
<evidence type="ECO:0000256" key="8">
    <source>
        <dbReference type="ARBA" id="ARBA00023065"/>
    </source>
</evidence>
<evidence type="ECO:0000259" key="17">
    <source>
        <dbReference type="Pfam" id="PF07715"/>
    </source>
</evidence>
<dbReference type="OrthoDB" id="9760620at2"/>
<accession>A0A4V2JG24</accession>
<dbReference type="RefSeq" id="WP_130966429.1">
    <property type="nucleotide sequence ID" value="NZ_SIXI01000001.1"/>
</dbReference>
<dbReference type="InterPro" id="IPR036942">
    <property type="entry name" value="Beta-barrel_TonB_sf"/>
</dbReference>
<evidence type="ECO:0000256" key="12">
    <source>
        <dbReference type="ARBA" id="ARBA00023237"/>
    </source>
</evidence>
<dbReference type="EMBL" id="SIXI01000001">
    <property type="protein sequence ID" value="TBO34486.1"/>
    <property type="molecule type" value="Genomic_DNA"/>
</dbReference>
<keyword evidence="7" id="KW-0408">Iron</keyword>
<dbReference type="GO" id="GO:0009279">
    <property type="term" value="C:cell outer membrane"/>
    <property type="evidence" value="ECO:0007669"/>
    <property type="project" value="UniProtKB-SubCell"/>
</dbReference>
<dbReference type="PROSITE" id="PS52016">
    <property type="entry name" value="TONB_DEPENDENT_REC_3"/>
    <property type="match status" value="1"/>
</dbReference>
<dbReference type="CDD" id="cd01347">
    <property type="entry name" value="ligand_gated_channel"/>
    <property type="match status" value="1"/>
</dbReference>
<keyword evidence="6 13" id="KW-0812">Transmembrane</keyword>
<dbReference type="Proteomes" id="UP000292120">
    <property type="component" value="Unassembled WGS sequence"/>
</dbReference>
<feature type="chain" id="PRO_5020320424" evidence="15">
    <location>
        <begin position="30"/>
        <end position="706"/>
    </location>
</feature>
<dbReference type="Pfam" id="PF07715">
    <property type="entry name" value="Plug"/>
    <property type="match status" value="1"/>
</dbReference>